<dbReference type="Gene3D" id="3.40.50.620">
    <property type="entry name" value="HUPs"/>
    <property type="match status" value="1"/>
</dbReference>
<reference evidence="3 4" key="1">
    <citation type="submission" date="2009-08" db="EMBL/GenBank/DDBJ databases">
        <title>The Genome Sequence of Spizellomyces punctatus strain DAOM BR117.</title>
        <authorList>
            <consortium name="The Broad Institute Genome Sequencing Platform"/>
            <person name="Russ C."/>
            <person name="Cuomo C."/>
            <person name="Shea T."/>
            <person name="Young S.K."/>
            <person name="Zeng Q."/>
            <person name="Koehrsen M."/>
            <person name="Haas B."/>
            <person name="Borodovsky M."/>
            <person name="Guigo R."/>
            <person name="Alvarado L."/>
            <person name="Berlin A."/>
            <person name="Bochicchio J."/>
            <person name="Borenstein D."/>
            <person name="Chapman S."/>
            <person name="Chen Z."/>
            <person name="Engels R."/>
            <person name="Freedman E."/>
            <person name="Gellesch M."/>
            <person name="Goldberg J."/>
            <person name="Griggs A."/>
            <person name="Gujja S."/>
            <person name="Heiman D."/>
            <person name="Hepburn T."/>
            <person name="Howarth C."/>
            <person name="Jen D."/>
            <person name="Larson L."/>
            <person name="Lewis B."/>
            <person name="Mehta T."/>
            <person name="Park D."/>
            <person name="Pearson M."/>
            <person name="Roberts A."/>
            <person name="Saif S."/>
            <person name="Shenoy N."/>
            <person name="Sisk P."/>
            <person name="Stolte C."/>
            <person name="Sykes S."/>
            <person name="Thomson T."/>
            <person name="Walk T."/>
            <person name="White J."/>
            <person name="Yandava C."/>
            <person name="Burger G."/>
            <person name="Gray M.W."/>
            <person name="Holland P.W.H."/>
            <person name="King N."/>
            <person name="Lang F.B.F."/>
            <person name="Roger A.J."/>
            <person name="Ruiz-Trillo I."/>
            <person name="Lander E."/>
            <person name="Nusbaum C."/>
        </authorList>
    </citation>
    <scope>NUCLEOTIDE SEQUENCE [LARGE SCALE GENOMIC DNA]</scope>
    <source>
        <strain evidence="3 4">DAOM BR117</strain>
    </source>
</reference>
<feature type="region of interest" description="Disordered" evidence="1">
    <location>
        <begin position="1"/>
        <end position="24"/>
    </location>
</feature>
<feature type="domain" description="UspA" evidence="2">
    <location>
        <begin position="140"/>
        <end position="285"/>
    </location>
</feature>
<dbReference type="EMBL" id="KQ257451">
    <property type="protein sequence ID" value="KND03380.1"/>
    <property type="molecule type" value="Genomic_DNA"/>
</dbReference>
<dbReference type="VEuPathDB" id="FungiDB:SPPG_00869"/>
<evidence type="ECO:0000313" key="3">
    <source>
        <dbReference type="EMBL" id="KND03380.1"/>
    </source>
</evidence>
<dbReference type="RefSeq" id="XP_016611419.1">
    <property type="nucleotide sequence ID" value="XM_016749198.1"/>
</dbReference>
<name>A0A0L0HR14_SPIPD</name>
<evidence type="ECO:0000259" key="2">
    <source>
        <dbReference type="Pfam" id="PF00582"/>
    </source>
</evidence>
<dbReference type="Pfam" id="PF00582">
    <property type="entry name" value="Usp"/>
    <property type="match status" value="1"/>
</dbReference>
<dbReference type="SUPFAM" id="SSF52402">
    <property type="entry name" value="Adenine nucleotide alpha hydrolases-like"/>
    <property type="match status" value="1"/>
</dbReference>
<proteinExistence type="predicted"/>
<dbReference type="PANTHER" id="PTHR31964">
    <property type="entry name" value="ADENINE NUCLEOTIDE ALPHA HYDROLASES-LIKE SUPERFAMILY PROTEIN"/>
    <property type="match status" value="1"/>
</dbReference>
<evidence type="ECO:0000313" key="4">
    <source>
        <dbReference type="Proteomes" id="UP000053201"/>
    </source>
</evidence>
<organism evidence="3 4">
    <name type="scientific">Spizellomyces punctatus (strain DAOM BR117)</name>
    <dbReference type="NCBI Taxonomy" id="645134"/>
    <lineage>
        <taxon>Eukaryota</taxon>
        <taxon>Fungi</taxon>
        <taxon>Fungi incertae sedis</taxon>
        <taxon>Chytridiomycota</taxon>
        <taxon>Chytridiomycota incertae sedis</taxon>
        <taxon>Chytridiomycetes</taxon>
        <taxon>Spizellomycetales</taxon>
        <taxon>Spizellomycetaceae</taxon>
        <taxon>Spizellomyces</taxon>
    </lineage>
</organism>
<accession>A0A0L0HR14</accession>
<dbReference type="AlphaFoldDB" id="A0A0L0HR14"/>
<dbReference type="InterPro" id="IPR006016">
    <property type="entry name" value="UspA"/>
</dbReference>
<dbReference type="Proteomes" id="UP000053201">
    <property type="component" value="Unassembled WGS sequence"/>
</dbReference>
<gene>
    <name evidence="3" type="ORF">SPPG_00869</name>
</gene>
<dbReference type="PANTHER" id="PTHR31964:SF113">
    <property type="entry name" value="USPA DOMAIN-CONTAINING PROTEIN"/>
    <property type="match status" value="1"/>
</dbReference>
<feature type="compositionally biased region" description="Basic residues" evidence="1">
    <location>
        <begin position="1"/>
        <end position="18"/>
    </location>
</feature>
<keyword evidence="4" id="KW-1185">Reference proteome</keyword>
<dbReference type="OrthoDB" id="10358646at2759"/>
<dbReference type="GeneID" id="27684571"/>
<protein>
    <recommendedName>
        <fullName evidence="2">UspA domain-containing protein</fullName>
    </recommendedName>
</protein>
<dbReference type="InParanoid" id="A0A0L0HR14"/>
<dbReference type="InterPro" id="IPR014729">
    <property type="entry name" value="Rossmann-like_a/b/a_fold"/>
</dbReference>
<evidence type="ECO:0000256" key="1">
    <source>
        <dbReference type="SAM" id="MobiDB-lite"/>
    </source>
</evidence>
<sequence>MQVRRKRVRTRKSAHHRQSVAAGPRRVFGGAAVEREGNDANNAKETELALKVAVPILNAGQNAVDAGYSSVEKSKSMAFVNEFKSAARRGKSGERAKSSSRKENWAWENFKYFPTLSLSDNQLASKAMLEHSPTSNYPTEHIFLGYDETPHSYYALEWTITNLLKPNDQLTVFNARNKAETPPPEDTQLVGEYSPPVIQIDPTSQNVTYEEEVIYDLSWRDRSEAKERITRVVESLAREKGKNMNGGLVVAVDIGDAKSHIVKLARNLCATLIVVGARPRAALARSVSVTVCILPWFLKDTECAARSLMHTSTSAYIAKYAGIPSLVVRTPPEEIDQARKNLEIKMAECGCTG</sequence>